<keyword evidence="2 3" id="KW-0378">Hydrolase</keyword>
<dbReference type="SUPFAM" id="SSF53474">
    <property type="entry name" value="alpha/beta-Hydrolases"/>
    <property type="match status" value="1"/>
</dbReference>
<evidence type="ECO:0000256" key="3">
    <source>
        <dbReference type="RuleBase" id="RU361235"/>
    </source>
</evidence>
<dbReference type="EC" id="3.1.1.-" evidence="3"/>
<reference evidence="5 6" key="1">
    <citation type="submission" date="2024-02" db="EMBL/GenBank/DDBJ databases">
        <title>Complete genome sequence of Pelagibacterium nitratireducens ZH15.</title>
        <authorList>
            <person name="Zhao L.H."/>
        </authorList>
    </citation>
    <scope>NUCLEOTIDE SEQUENCE [LARGE SCALE GENOMIC DNA]</scope>
    <source>
        <strain evidence="5 6">ZH15</strain>
    </source>
</reference>
<dbReference type="InterPro" id="IPR002018">
    <property type="entry name" value="CarbesteraseB"/>
</dbReference>
<dbReference type="PROSITE" id="PS00122">
    <property type="entry name" value="CARBOXYLESTERASE_B_1"/>
    <property type="match status" value="1"/>
</dbReference>
<dbReference type="InterPro" id="IPR050309">
    <property type="entry name" value="Type-B_Carboxylest/Lipase"/>
</dbReference>
<dbReference type="Pfam" id="PF00135">
    <property type="entry name" value="COesterase"/>
    <property type="match status" value="1"/>
</dbReference>
<dbReference type="PANTHER" id="PTHR11559">
    <property type="entry name" value="CARBOXYLESTERASE"/>
    <property type="match status" value="1"/>
</dbReference>
<dbReference type="EMBL" id="CP146275">
    <property type="protein sequence ID" value="WWT32843.1"/>
    <property type="molecule type" value="Genomic_DNA"/>
</dbReference>
<proteinExistence type="inferred from homology"/>
<protein>
    <recommendedName>
        <fullName evidence="3">Carboxylic ester hydrolase</fullName>
        <ecNumber evidence="3">3.1.1.-</ecNumber>
    </recommendedName>
</protein>
<dbReference type="Proteomes" id="UP001369958">
    <property type="component" value="Chromosome"/>
</dbReference>
<feature type="signal peptide" evidence="3">
    <location>
        <begin position="1"/>
        <end position="25"/>
    </location>
</feature>
<dbReference type="RefSeq" id="WP_338608265.1">
    <property type="nucleotide sequence ID" value="NZ_CP146275.1"/>
</dbReference>
<evidence type="ECO:0000256" key="1">
    <source>
        <dbReference type="ARBA" id="ARBA00005964"/>
    </source>
</evidence>
<evidence type="ECO:0000313" key="6">
    <source>
        <dbReference type="Proteomes" id="UP001369958"/>
    </source>
</evidence>
<dbReference type="InterPro" id="IPR019826">
    <property type="entry name" value="Carboxylesterase_B_AS"/>
</dbReference>
<evidence type="ECO:0000259" key="4">
    <source>
        <dbReference type="Pfam" id="PF00135"/>
    </source>
</evidence>
<keyword evidence="3" id="KW-0732">Signal</keyword>
<dbReference type="Gene3D" id="3.40.50.1820">
    <property type="entry name" value="alpha/beta hydrolase"/>
    <property type="match status" value="1"/>
</dbReference>
<name>A0ABZ2I4R7_9HYPH</name>
<comment type="similarity">
    <text evidence="1 3">Belongs to the type-B carboxylesterase/lipase family.</text>
</comment>
<sequence>MSILRSLTIAMIAPCLALASHAVVAQDGPTVGLASGTVQGVGGDVVSFLGIPYATPPIDQLRWRAPEPAERWDGVLEATAFRPACMQQGDRVMSEDCLYLNVWAPEEALEEGSNLPVIVWVFGGSFHGGSGDIDGAPLASKGAIVVSMNYRVSTMGFMAHPGLSAESLSGVSGNYGLMDVTESLRWVKNNIHAFGGDPDRVTVWGLSSGASLLTALMASPLATNLFDQAILQSPGALRNWPGLDDAEAVGLGLGEDIDTLRALAATDIEHIRNVGGGTDFRDLAGTRVIGPALDGFVLPFSERQAFMEGRANMVPILIGSVTDEGGLFTRNYPIQTASEYADYLELPTIFGDDGAEALELYPVASDDDIGRAVADSFGDNQFVYGVRGVARAVAEAGLPVYRYMFTRQIDGADPTHGSDLAYSMGSQALEAAPYDASDLALSEAIMQAWVDFAATGNPNGGAISDWPAYDLENEPVYVLDSKFSTVNAPRSEQLDFMERRASVAQ</sequence>
<keyword evidence="6" id="KW-1185">Reference proteome</keyword>
<feature type="domain" description="Carboxylesterase type B" evidence="4">
    <location>
        <begin position="30"/>
        <end position="496"/>
    </location>
</feature>
<feature type="chain" id="PRO_5044955263" description="Carboxylic ester hydrolase" evidence="3">
    <location>
        <begin position="26"/>
        <end position="505"/>
    </location>
</feature>
<evidence type="ECO:0000256" key="2">
    <source>
        <dbReference type="ARBA" id="ARBA00022801"/>
    </source>
</evidence>
<accession>A0ABZ2I4R7</accession>
<dbReference type="InterPro" id="IPR019819">
    <property type="entry name" value="Carboxylesterase_B_CS"/>
</dbReference>
<dbReference type="InterPro" id="IPR029058">
    <property type="entry name" value="AB_hydrolase_fold"/>
</dbReference>
<gene>
    <name evidence="5" type="ORF">V6617_17845</name>
</gene>
<organism evidence="5 6">
    <name type="scientific">Pelagibacterium nitratireducens</name>
    <dbReference type="NCBI Taxonomy" id="1046114"/>
    <lineage>
        <taxon>Bacteria</taxon>
        <taxon>Pseudomonadati</taxon>
        <taxon>Pseudomonadota</taxon>
        <taxon>Alphaproteobacteria</taxon>
        <taxon>Hyphomicrobiales</taxon>
        <taxon>Devosiaceae</taxon>
        <taxon>Pelagibacterium</taxon>
    </lineage>
</organism>
<dbReference type="PROSITE" id="PS00941">
    <property type="entry name" value="CARBOXYLESTERASE_B_2"/>
    <property type="match status" value="1"/>
</dbReference>
<evidence type="ECO:0000313" key="5">
    <source>
        <dbReference type="EMBL" id="WWT32843.1"/>
    </source>
</evidence>